<evidence type="ECO:0000313" key="1">
    <source>
        <dbReference type="EMBL" id="AAU83038.1"/>
    </source>
</evidence>
<name>Q64C39_UNCAG</name>
<dbReference type="PANTHER" id="PTHR39673:SF8">
    <property type="entry name" value="GLUTAMATE SYNTHASE ALPHA SUBUNIT C-TERMINAL DOMAIN-CONTAINING PROTEIN"/>
    <property type="match status" value="1"/>
</dbReference>
<dbReference type="SUPFAM" id="SSF69336">
    <property type="entry name" value="Alpha subunit of glutamate synthase, C-terminal domain"/>
    <property type="match status" value="2"/>
</dbReference>
<dbReference type="PANTHER" id="PTHR39673">
    <property type="entry name" value="TUNGSTEN FORMYLMETHANOFURAN DEHYDROGENASE, SUBUNIT C (FWDC)"/>
    <property type="match status" value="1"/>
</dbReference>
<protein>
    <submittedName>
        <fullName evidence="1">Tungsten formylmethanofuran dehydrogenase subunit C</fullName>
    </submittedName>
</protein>
<dbReference type="AlphaFoldDB" id="Q64C39"/>
<reference evidence="1" key="2">
    <citation type="submission" date="2004-08" db="EMBL/GenBank/DDBJ databases">
        <authorList>
            <person name="Putnam N."/>
            <person name="Detter J.C."/>
            <person name="Richardson P.M."/>
            <person name="Rokhsar D."/>
        </authorList>
    </citation>
    <scope>NUCLEOTIDE SEQUENCE</scope>
</reference>
<dbReference type="InterPro" id="IPR036485">
    <property type="entry name" value="Glu_synth_asu_C_sf"/>
</dbReference>
<reference evidence="1" key="1">
    <citation type="journal article" date="2004" name="Science">
        <title>Reverse methanogenesis: testing the hypothesis with environmental genomics.</title>
        <authorList>
            <person name="Hallam S.J."/>
            <person name="Putnam N."/>
            <person name="Preston C.M."/>
            <person name="Detter J.C."/>
            <person name="Rokhsar D."/>
            <person name="Richardson P.M."/>
            <person name="DeLong E.F."/>
        </authorList>
    </citation>
    <scope>NUCLEOTIDE SEQUENCE</scope>
</reference>
<organism evidence="1">
    <name type="scientific">Uncultured archaeon GZfos26G2</name>
    <dbReference type="NCBI Taxonomy" id="3386331"/>
    <lineage>
        <taxon>Archaea</taxon>
        <taxon>Methanobacteriati</taxon>
        <taxon>Methanobacteriota</taxon>
        <taxon>Stenosarchaea group</taxon>
        <taxon>Methanomicrobia</taxon>
        <taxon>Candidatus Methanophagales</taxon>
        <taxon>Candidatus Methanophagaceae</taxon>
        <taxon>Candidatus Methanophaga</taxon>
    </lineage>
</organism>
<dbReference type="Gene3D" id="2.160.20.60">
    <property type="entry name" value="Glutamate synthase, alpha subunit, C-terminal domain"/>
    <property type="match status" value="1"/>
</dbReference>
<accession>Q64C39</accession>
<dbReference type="GO" id="GO:0016491">
    <property type="term" value="F:oxidoreductase activity"/>
    <property type="evidence" value="ECO:0007669"/>
    <property type="project" value="InterPro"/>
</dbReference>
<dbReference type="EMBL" id="AY714840">
    <property type="protein sequence ID" value="AAU83038.1"/>
    <property type="molecule type" value="Genomic_DNA"/>
</dbReference>
<gene>
    <name evidence="1" type="primary">fwdC</name>
    <name evidence="1" type="ORF">GZ26D6_14</name>
</gene>
<proteinExistence type="predicted"/>
<sequence>MIYISMDLKLSSPQNCIGDFTYNFIWHHKGAKLNPTDAIPSQSGTNYTYETVVETLKSGEDVQIKGDVGTRVGSSLGVDLVYFGGTGREQPEVGSIIIDGNAGSHLGLSMLSGAIYVKGEVKEPLGNVVQVTSDLEGHKKFVSITWLLHHPEERHGLCEPNVFKNGELLLTDGILRNTLAARCMKEARVHVKGDVGISVGILMRKGTVLVDGDAGMNAAALLNGGEVILLGDAAEFLGIELMKGRVFVKGDCKGFVGAKMTGGRIICRMTKPIPPVTERKLEKDDLALLARFGISGMLALNYAGYEV</sequence>